<reference evidence="4" key="1">
    <citation type="submission" date="2024-04" db="EMBL/GenBank/DDBJ databases">
        <title>Salinicola lusitanus LLJ914,a marine bacterium isolated from the Okinawa Trough.</title>
        <authorList>
            <person name="Li J."/>
        </authorList>
    </citation>
    <scope>NUCLEOTIDE SEQUENCE [LARGE SCALE GENOMIC DNA]</scope>
</reference>
<feature type="transmembrane region" description="Helical" evidence="2">
    <location>
        <begin position="122"/>
        <end position="146"/>
    </location>
</feature>
<keyword evidence="2" id="KW-1133">Transmembrane helix</keyword>
<gene>
    <name evidence="3" type="ORF">WMY93_001456</name>
</gene>
<organism evidence="3 4">
    <name type="scientific">Mugilogobius chulae</name>
    <name type="common">yellowstripe goby</name>
    <dbReference type="NCBI Taxonomy" id="88201"/>
    <lineage>
        <taxon>Eukaryota</taxon>
        <taxon>Metazoa</taxon>
        <taxon>Chordata</taxon>
        <taxon>Craniata</taxon>
        <taxon>Vertebrata</taxon>
        <taxon>Euteleostomi</taxon>
        <taxon>Actinopterygii</taxon>
        <taxon>Neopterygii</taxon>
        <taxon>Teleostei</taxon>
        <taxon>Neoteleostei</taxon>
        <taxon>Acanthomorphata</taxon>
        <taxon>Gobiaria</taxon>
        <taxon>Gobiiformes</taxon>
        <taxon>Gobioidei</taxon>
        <taxon>Gobiidae</taxon>
        <taxon>Gobionellinae</taxon>
        <taxon>Mugilogobius</taxon>
    </lineage>
</organism>
<evidence type="ECO:0000313" key="4">
    <source>
        <dbReference type="Proteomes" id="UP001460270"/>
    </source>
</evidence>
<feature type="region of interest" description="Disordered" evidence="1">
    <location>
        <begin position="158"/>
        <end position="190"/>
    </location>
</feature>
<keyword evidence="4" id="KW-1185">Reference proteome</keyword>
<keyword evidence="2" id="KW-0812">Transmembrane</keyword>
<dbReference type="GO" id="GO:0045955">
    <property type="term" value="P:negative regulation of calcium ion-dependent exocytosis"/>
    <property type="evidence" value="ECO:0007669"/>
    <property type="project" value="TreeGrafter"/>
</dbReference>
<feature type="compositionally biased region" description="Polar residues" evidence="1">
    <location>
        <begin position="167"/>
        <end position="182"/>
    </location>
</feature>
<dbReference type="GO" id="GO:0005886">
    <property type="term" value="C:plasma membrane"/>
    <property type="evidence" value="ECO:0007669"/>
    <property type="project" value="TreeGrafter"/>
</dbReference>
<comment type="caution">
    <text evidence="3">The sequence shown here is derived from an EMBL/GenBank/DDBJ whole genome shotgun (WGS) entry which is preliminary data.</text>
</comment>
<feature type="region of interest" description="Disordered" evidence="1">
    <location>
        <begin position="277"/>
        <end position="318"/>
    </location>
</feature>
<dbReference type="AlphaFoldDB" id="A0AAW0Q3A0"/>
<dbReference type="InterPro" id="IPR037658">
    <property type="entry name" value="CBARP"/>
</dbReference>
<proteinExistence type="predicted"/>
<accession>A0AAW0Q3A0</accession>
<name>A0AAW0Q3A0_9GOBI</name>
<keyword evidence="2" id="KW-0472">Membrane</keyword>
<dbReference type="GO" id="GO:0030141">
    <property type="term" value="C:secretory granule"/>
    <property type="evidence" value="ECO:0007669"/>
    <property type="project" value="TreeGrafter"/>
</dbReference>
<sequence length="431" mass="47854">MSPKNVKLSSASTDALLTSAIASPSPPTQLCAQLTQLTYWNVENTGDAEHPWLSACDSSGERCQLPRVCALICAYSRAEKLPLHRATQTGPFILTWTMSNDSPVLTNNSTDLPVSAGQDDSYVLLLIVLSVFAAGTLVLLSLLLLFCHRCCMRGRRYSRASDDPEKTNTTYAEDSQPTQDALSASGCHDGDSERFVSTSIIGRRVSFNESALTNRKRLLRTRTKVYSHRRRLPSLEKSPSDSSAPASSIIIYQISERRVFRDPLDWVGGLPGDPHHSVITDQRRQSSLVRRPLTHSQTIETFGNRAEAESKSSLEGDSNQALGQKSVLRFFSKLRRHASLEGVGPYFRRWKFDSSHRAASLDDKGSPKGAPSSDKELQVKQQITLKRTLLSEMIQLSLFHSHLWTALDFSLYLLSVCPIQPQHLHRQSSSG</sequence>
<evidence type="ECO:0000313" key="3">
    <source>
        <dbReference type="EMBL" id="KAK7945728.1"/>
    </source>
</evidence>
<evidence type="ECO:0000256" key="1">
    <source>
        <dbReference type="SAM" id="MobiDB-lite"/>
    </source>
</evidence>
<evidence type="ECO:0000256" key="2">
    <source>
        <dbReference type="SAM" id="Phobius"/>
    </source>
</evidence>
<dbReference type="PANTHER" id="PTHR28597:SF3">
    <property type="entry name" value="VOLTAGE-DEPENDENT CALCIUM CHANNEL BETA SUBUNIT-ASSOCIATED REGULATORY PROTEIN-LIKE"/>
    <property type="match status" value="1"/>
</dbReference>
<dbReference type="EMBL" id="JBBPFD010000001">
    <property type="protein sequence ID" value="KAK7945728.1"/>
    <property type="molecule type" value="Genomic_DNA"/>
</dbReference>
<protein>
    <submittedName>
        <fullName evidence="3">Uncharacterized protein</fullName>
    </submittedName>
</protein>
<dbReference type="GO" id="GO:0044325">
    <property type="term" value="F:transmembrane transporter binding"/>
    <property type="evidence" value="ECO:0007669"/>
    <property type="project" value="InterPro"/>
</dbReference>
<feature type="region of interest" description="Disordered" evidence="1">
    <location>
        <begin position="358"/>
        <end position="378"/>
    </location>
</feature>
<dbReference type="PANTHER" id="PTHR28597">
    <property type="entry name" value="VOLTAGE-DEPENDENT CALCIUM CHANNEL BETA SUBUNIT-ASSOCIATED REGULATORY PROTEIN"/>
    <property type="match status" value="1"/>
</dbReference>
<dbReference type="Proteomes" id="UP001460270">
    <property type="component" value="Unassembled WGS sequence"/>
</dbReference>